<evidence type="ECO:0000313" key="1">
    <source>
        <dbReference type="EMBL" id="KLT72746.1"/>
    </source>
</evidence>
<dbReference type="PATRIC" id="fig|1470200.3.peg.2544"/>
<dbReference type="STRING" id="1470200.PL75_06615"/>
<dbReference type="InterPro" id="IPR015003">
    <property type="entry name" value="DUF1853"/>
</dbReference>
<dbReference type="RefSeq" id="WP_047761132.1">
    <property type="nucleotide sequence ID" value="NZ_JTDO01000009.1"/>
</dbReference>
<keyword evidence="2" id="KW-1185">Reference proteome</keyword>
<proteinExistence type="predicted"/>
<protein>
    <recommendedName>
        <fullName evidence="3">DUF1853 domain-containing protein</fullName>
    </recommendedName>
</protein>
<comment type="caution">
    <text evidence="1">The sequence shown here is derived from an EMBL/GenBank/DDBJ whole genome shotgun (WGS) entry which is preliminary data.</text>
</comment>
<name>A0A0J0YRI6_9NEIS</name>
<reference evidence="1 2" key="1">
    <citation type="submission" date="2014-11" db="EMBL/GenBank/DDBJ databases">
        <title>Genome of a novel goose pathogen.</title>
        <authorList>
            <person name="Hansen C.M."/>
            <person name="Hueffer K."/>
            <person name="Choi S.C."/>
        </authorList>
    </citation>
    <scope>NUCLEOTIDE SEQUENCE [LARGE SCALE GENOMIC DNA]</scope>
    <source>
        <strain evidence="1 2">KH1503</strain>
    </source>
</reference>
<evidence type="ECO:0000313" key="2">
    <source>
        <dbReference type="Proteomes" id="UP000036027"/>
    </source>
</evidence>
<dbReference type="Pfam" id="PF08907">
    <property type="entry name" value="DUF1853"/>
    <property type="match status" value="1"/>
</dbReference>
<dbReference type="OrthoDB" id="378654at2"/>
<sequence>MNYALDALWWRLTDPNVRDLAALLTAPPLWHTGCELEIRKLLGETGFRYLLALDENPMPLHRHLQQEIPFSHRLGFYAESLLAFWFAHAPHTQLYARNLPVQDKNGHTLGAFDFIAAVNGKPYHIELTCKYYGSFCGKPENMIGLNPKDRLVDKVAKLQRQLTWSQLPEGKEALKKAGFGHFDTTAVSIVRGIGFFSERRVEREPLNPYGWHGLYIDDWTQYTPVTGQRYYPLLPMQILSPARVSETYAAEASILPEIRFGQIAVLEKRPDGYWHETARIMKSRPSETI</sequence>
<dbReference type="AlphaFoldDB" id="A0A0J0YRI6"/>
<organism evidence="1 2">
    <name type="scientific">Neisseria arctica</name>
    <dbReference type="NCBI Taxonomy" id="1470200"/>
    <lineage>
        <taxon>Bacteria</taxon>
        <taxon>Pseudomonadati</taxon>
        <taxon>Pseudomonadota</taxon>
        <taxon>Betaproteobacteria</taxon>
        <taxon>Neisseriales</taxon>
        <taxon>Neisseriaceae</taxon>
        <taxon>Neisseria</taxon>
    </lineage>
</organism>
<dbReference type="Proteomes" id="UP000036027">
    <property type="component" value="Unassembled WGS sequence"/>
</dbReference>
<gene>
    <name evidence="1" type="ORF">PL75_06615</name>
</gene>
<dbReference type="EMBL" id="JTDO01000009">
    <property type="protein sequence ID" value="KLT72746.1"/>
    <property type="molecule type" value="Genomic_DNA"/>
</dbReference>
<evidence type="ECO:0008006" key="3">
    <source>
        <dbReference type="Google" id="ProtNLM"/>
    </source>
</evidence>
<accession>A0A0J0YRI6</accession>